<dbReference type="AlphaFoldDB" id="A0AA41PU96"/>
<keyword evidence="2" id="KW-0472">Membrane</keyword>
<feature type="region of interest" description="Disordered" evidence="1">
    <location>
        <begin position="107"/>
        <end position="166"/>
    </location>
</feature>
<proteinExistence type="predicted"/>
<evidence type="ECO:0000313" key="4">
    <source>
        <dbReference type="Proteomes" id="UP001165378"/>
    </source>
</evidence>
<keyword evidence="2" id="KW-0812">Transmembrane</keyword>
<feature type="transmembrane region" description="Helical" evidence="2">
    <location>
        <begin position="35"/>
        <end position="56"/>
    </location>
</feature>
<reference evidence="3" key="1">
    <citation type="submission" date="2022-01" db="EMBL/GenBank/DDBJ databases">
        <title>Genome-Based Taxonomic Classification of the Phylum Actinobacteria.</title>
        <authorList>
            <person name="Gao Y."/>
        </authorList>
    </citation>
    <scope>NUCLEOTIDE SEQUENCE</scope>
    <source>
        <strain evidence="3">KLBMP 8922</strain>
    </source>
</reference>
<evidence type="ECO:0000313" key="3">
    <source>
        <dbReference type="EMBL" id="MCF2525843.1"/>
    </source>
</evidence>
<feature type="transmembrane region" description="Helical" evidence="2">
    <location>
        <begin position="7"/>
        <end position="29"/>
    </location>
</feature>
<gene>
    <name evidence="3" type="ORF">LZ495_01195</name>
</gene>
<organism evidence="3 4">
    <name type="scientific">Yinghuangia soli</name>
    <dbReference type="NCBI Taxonomy" id="2908204"/>
    <lineage>
        <taxon>Bacteria</taxon>
        <taxon>Bacillati</taxon>
        <taxon>Actinomycetota</taxon>
        <taxon>Actinomycetes</taxon>
        <taxon>Kitasatosporales</taxon>
        <taxon>Streptomycetaceae</taxon>
        <taxon>Yinghuangia</taxon>
    </lineage>
</organism>
<keyword evidence="2" id="KW-1133">Transmembrane helix</keyword>
<feature type="compositionally biased region" description="Polar residues" evidence="1">
    <location>
        <begin position="109"/>
        <end position="121"/>
    </location>
</feature>
<name>A0AA41PU96_9ACTN</name>
<dbReference type="EMBL" id="JAKFHA010000001">
    <property type="protein sequence ID" value="MCF2525843.1"/>
    <property type="molecule type" value="Genomic_DNA"/>
</dbReference>
<protein>
    <submittedName>
        <fullName evidence="3">Uncharacterized protein</fullName>
    </submittedName>
</protein>
<dbReference type="Proteomes" id="UP001165378">
    <property type="component" value="Unassembled WGS sequence"/>
</dbReference>
<keyword evidence="4" id="KW-1185">Reference proteome</keyword>
<dbReference type="RefSeq" id="WP_235049866.1">
    <property type="nucleotide sequence ID" value="NZ_JAKFHA010000001.1"/>
</dbReference>
<evidence type="ECO:0000256" key="2">
    <source>
        <dbReference type="SAM" id="Phobius"/>
    </source>
</evidence>
<feature type="compositionally biased region" description="Low complexity" evidence="1">
    <location>
        <begin position="122"/>
        <end position="137"/>
    </location>
</feature>
<evidence type="ECO:0000256" key="1">
    <source>
        <dbReference type="SAM" id="MobiDB-lite"/>
    </source>
</evidence>
<comment type="caution">
    <text evidence="3">The sequence shown here is derived from an EMBL/GenBank/DDBJ whole genome shotgun (WGS) entry which is preliminary data.</text>
</comment>
<sequence length="166" mass="16048">MSGRAKALWWGLAGAGAVAFGVAVVWLTVGHPEGAGQAWAIVGSLAGVASLGISLWQVSRAAASTGGGNHALTAATTPVSTPAVQSFVPPGAPYVSADRGSIAAGGTIRNAQTRYSATDSGTDPASSTAPDPAAPTSQPGGPGIRADRGSIAAGGDIDGSTTHYGP</sequence>
<accession>A0AA41PU96</accession>